<feature type="compositionally biased region" description="Basic and acidic residues" evidence="1">
    <location>
        <begin position="238"/>
        <end position="247"/>
    </location>
</feature>
<gene>
    <name evidence="2" type="ORF">BDW59DRAFT_161645</name>
</gene>
<comment type="caution">
    <text evidence="2">The sequence shown here is derived from an EMBL/GenBank/DDBJ whole genome shotgun (WGS) entry which is preliminary data.</text>
</comment>
<keyword evidence="3" id="KW-1185">Reference proteome</keyword>
<feature type="region of interest" description="Disordered" evidence="1">
    <location>
        <begin position="202"/>
        <end position="248"/>
    </location>
</feature>
<evidence type="ECO:0008006" key="4">
    <source>
        <dbReference type="Google" id="ProtNLM"/>
    </source>
</evidence>
<feature type="region of interest" description="Disordered" evidence="1">
    <location>
        <begin position="31"/>
        <end position="65"/>
    </location>
</feature>
<dbReference type="Proteomes" id="UP001610335">
    <property type="component" value="Unassembled WGS sequence"/>
</dbReference>
<organism evidence="2 3">
    <name type="scientific">Aspergillus cavernicola</name>
    <dbReference type="NCBI Taxonomy" id="176166"/>
    <lineage>
        <taxon>Eukaryota</taxon>
        <taxon>Fungi</taxon>
        <taxon>Dikarya</taxon>
        <taxon>Ascomycota</taxon>
        <taxon>Pezizomycotina</taxon>
        <taxon>Eurotiomycetes</taxon>
        <taxon>Eurotiomycetidae</taxon>
        <taxon>Eurotiales</taxon>
        <taxon>Aspergillaceae</taxon>
        <taxon>Aspergillus</taxon>
        <taxon>Aspergillus subgen. Nidulantes</taxon>
    </lineage>
</organism>
<sequence>MADLNMNVNLPQTNQFINNLLFKLSQYTTSTISSRETETERENGPRHYPRQTQPQPQPPSAFPNTQLTHLKPLMLTLHCIFPNEFLLALDILDRGLVRRVRTLLDETELGNRDELGNEDRPGFKGRGKGGSGRISEEEDFFFVTSASTIRNTTSASPFRTQIQRGTPHHHHQNRPQWQEKGYEVRLQAWNCTCPAFSISAFRDLGPEPEPESSSRSPHSSSSENQPENEDEDMSDNDSTPHRSHADDANINAQSAADDKSKHPYSFGGTFPLHPESAPAVCKHILACLMAALCPGLGLRGEDGSGGKGRFVTLGRGEVAALCAGWGG</sequence>
<reference evidence="2 3" key="1">
    <citation type="submission" date="2024-07" db="EMBL/GenBank/DDBJ databases">
        <title>Section-level genome sequencing and comparative genomics of Aspergillus sections Usti and Cavernicolus.</title>
        <authorList>
            <consortium name="Lawrence Berkeley National Laboratory"/>
            <person name="Nybo J.L."/>
            <person name="Vesth T.C."/>
            <person name="Theobald S."/>
            <person name="Frisvad J.C."/>
            <person name="Larsen T.O."/>
            <person name="Kjaerboelling I."/>
            <person name="Rothschild-Mancinelli K."/>
            <person name="Lyhne E.K."/>
            <person name="Kogle M.E."/>
            <person name="Barry K."/>
            <person name="Clum A."/>
            <person name="Na H."/>
            <person name="Ledsgaard L."/>
            <person name="Lin J."/>
            <person name="Lipzen A."/>
            <person name="Kuo A."/>
            <person name="Riley R."/>
            <person name="Mondo S."/>
            <person name="LaButti K."/>
            <person name="Haridas S."/>
            <person name="Pangalinan J."/>
            <person name="Salamov A.A."/>
            <person name="Simmons B.A."/>
            <person name="Magnuson J.K."/>
            <person name="Chen J."/>
            <person name="Drula E."/>
            <person name="Henrissat B."/>
            <person name="Wiebenga A."/>
            <person name="Lubbers R.J."/>
            <person name="Gomes A.C."/>
            <person name="Makela M.R."/>
            <person name="Stajich J."/>
            <person name="Grigoriev I.V."/>
            <person name="Mortensen U.H."/>
            <person name="De vries R.P."/>
            <person name="Baker S.E."/>
            <person name="Andersen M.R."/>
        </authorList>
    </citation>
    <scope>NUCLEOTIDE SEQUENCE [LARGE SCALE GENOMIC DNA]</scope>
    <source>
        <strain evidence="2 3">CBS 600.67</strain>
    </source>
</reference>
<feature type="compositionally biased region" description="Low complexity" evidence="1">
    <location>
        <begin position="211"/>
        <end position="225"/>
    </location>
</feature>
<evidence type="ECO:0000256" key="1">
    <source>
        <dbReference type="SAM" id="MobiDB-lite"/>
    </source>
</evidence>
<feature type="region of interest" description="Disordered" evidence="1">
    <location>
        <begin position="152"/>
        <end position="178"/>
    </location>
</feature>
<feature type="compositionally biased region" description="Polar residues" evidence="1">
    <location>
        <begin position="152"/>
        <end position="164"/>
    </location>
</feature>
<feature type="compositionally biased region" description="Basic and acidic residues" evidence="1">
    <location>
        <begin position="35"/>
        <end position="45"/>
    </location>
</feature>
<proteinExistence type="predicted"/>
<name>A0ABR4IDR4_9EURO</name>
<evidence type="ECO:0000313" key="2">
    <source>
        <dbReference type="EMBL" id="KAL2825419.1"/>
    </source>
</evidence>
<feature type="region of interest" description="Disordered" evidence="1">
    <location>
        <begin position="112"/>
        <end position="135"/>
    </location>
</feature>
<dbReference type="EMBL" id="JBFXLS010000036">
    <property type="protein sequence ID" value="KAL2825419.1"/>
    <property type="molecule type" value="Genomic_DNA"/>
</dbReference>
<accession>A0ABR4IDR4</accession>
<feature type="compositionally biased region" description="Basic and acidic residues" evidence="1">
    <location>
        <begin position="112"/>
        <end position="122"/>
    </location>
</feature>
<evidence type="ECO:0000313" key="3">
    <source>
        <dbReference type="Proteomes" id="UP001610335"/>
    </source>
</evidence>
<protein>
    <recommendedName>
        <fullName evidence="4">SWIM-type domain-containing protein</fullName>
    </recommendedName>
</protein>
<feature type="compositionally biased region" description="Acidic residues" evidence="1">
    <location>
        <begin position="226"/>
        <end position="235"/>
    </location>
</feature>